<protein>
    <submittedName>
        <fullName evidence="1">Uncharacterized protein</fullName>
    </submittedName>
</protein>
<dbReference type="EMBL" id="CAMXCT020004547">
    <property type="protein sequence ID" value="CAL1162884.1"/>
    <property type="molecule type" value="Genomic_DNA"/>
</dbReference>
<reference evidence="1" key="1">
    <citation type="submission" date="2022-10" db="EMBL/GenBank/DDBJ databases">
        <authorList>
            <person name="Chen Y."/>
            <person name="Dougan E. K."/>
            <person name="Chan C."/>
            <person name="Rhodes N."/>
            <person name="Thang M."/>
        </authorList>
    </citation>
    <scope>NUCLEOTIDE SEQUENCE</scope>
</reference>
<dbReference type="OrthoDB" id="436140at2759"/>
<dbReference type="EMBL" id="CAMXCT010004547">
    <property type="protein sequence ID" value="CAI4009509.1"/>
    <property type="molecule type" value="Genomic_DNA"/>
</dbReference>
<name>A0A9P1GGK8_9DINO</name>
<comment type="caution">
    <text evidence="1">The sequence shown here is derived from an EMBL/GenBank/DDBJ whole genome shotgun (WGS) entry which is preliminary data.</text>
</comment>
<gene>
    <name evidence="1" type="ORF">C1SCF055_LOCUS34861</name>
</gene>
<evidence type="ECO:0000313" key="1">
    <source>
        <dbReference type="EMBL" id="CAI4009509.1"/>
    </source>
</evidence>
<evidence type="ECO:0000313" key="2">
    <source>
        <dbReference type="EMBL" id="CAL1162884.1"/>
    </source>
</evidence>
<evidence type="ECO:0000313" key="3">
    <source>
        <dbReference type="Proteomes" id="UP001152797"/>
    </source>
</evidence>
<sequence>MDVELSYFEIPLCTDPDEGKVELVPWPFLLPSVLVRAMIDQGYLSLLVGDLGHMQGYWNQLLLDYPGHPAHGQEAQSIPLTLYGDEGNAFRSSWMTFHWQPDLSPLLQNSACSRFIITTVPSSMYVFDENGINLTLQAAGAVIRDSFNDLGTRGCQIADRSGDIVLDLRCFVVNFKGDWKYLYQLFCMERYATKEEVCWRCRATKGTNDPNWSYSNISDTAPWRRTLFSESPWNENVVPTLASLLGFNIQMLGVDLLHIFHLGVGRDLCGSAIRIMASKRGYWRGRTQEQRLKTATQRLKSYAKQHGYSLAMSKLSKQNLNWKADCFPELKTKGFDCFVILRWLVWEIGNKDIENDLLSTALWSADCWLNLLNKSRMFLTELEEENRLTLGKLCTTSYAALAANAVQGKRFLFRLRPKYHLWHHLAIDVRASKLNCNIHATWMDEDSVKRWMRIKRQVHRRTATENVLRRFLLGLRANLDRGLALVRSS</sequence>
<dbReference type="Proteomes" id="UP001152797">
    <property type="component" value="Unassembled WGS sequence"/>
</dbReference>
<organism evidence="1">
    <name type="scientific">Cladocopium goreaui</name>
    <dbReference type="NCBI Taxonomy" id="2562237"/>
    <lineage>
        <taxon>Eukaryota</taxon>
        <taxon>Sar</taxon>
        <taxon>Alveolata</taxon>
        <taxon>Dinophyceae</taxon>
        <taxon>Suessiales</taxon>
        <taxon>Symbiodiniaceae</taxon>
        <taxon>Cladocopium</taxon>
    </lineage>
</organism>
<proteinExistence type="predicted"/>
<dbReference type="AlphaFoldDB" id="A0A9P1GGK8"/>
<keyword evidence="3" id="KW-1185">Reference proteome</keyword>
<dbReference type="EMBL" id="CAMXCT030004547">
    <property type="protein sequence ID" value="CAL4796821.1"/>
    <property type="molecule type" value="Genomic_DNA"/>
</dbReference>
<accession>A0A9P1GGK8</accession>
<reference evidence="2" key="2">
    <citation type="submission" date="2024-04" db="EMBL/GenBank/DDBJ databases">
        <authorList>
            <person name="Chen Y."/>
            <person name="Shah S."/>
            <person name="Dougan E. K."/>
            <person name="Thang M."/>
            <person name="Chan C."/>
        </authorList>
    </citation>
    <scope>NUCLEOTIDE SEQUENCE [LARGE SCALE GENOMIC DNA]</scope>
</reference>